<dbReference type="AlphaFoldDB" id="A0A3P7WVN8"/>
<keyword evidence="4" id="KW-1185">Reference proteome</keyword>
<feature type="region of interest" description="Disordered" evidence="1">
    <location>
        <begin position="665"/>
        <end position="688"/>
    </location>
</feature>
<evidence type="ECO:0000313" key="4">
    <source>
        <dbReference type="Proteomes" id="UP000277204"/>
    </source>
</evidence>
<evidence type="ECO:0000256" key="2">
    <source>
        <dbReference type="SAM" id="Phobius"/>
    </source>
</evidence>
<gene>
    <name evidence="3" type="ORF">SMRZ_LOCUS5274</name>
</gene>
<dbReference type="Proteomes" id="UP000277204">
    <property type="component" value="Unassembled WGS sequence"/>
</dbReference>
<accession>A0A3P7WVN8</accession>
<evidence type="ECO:0000313" key="3">
    <source>
        <dbReference type="EMBL" id="VDO65330.1"/>
    </source>
</evidence>
<keyword evidence="2" id="KW-0812">Transmembrane</keyword>
<dbReference type="EMBL" id="UZAI01001792">
    <property type="protein sequence ID" value="VDO65330.1"/>
    <property type="molecule type" value="Genomic_DNA"/>
</dbReference>
<organism evidence="3 4">
    <name type="scientific">Schistosoma margrebowiei</name>
    <dbReference type="NCBI Taxonomy" id="48269"/>
    <lineage>
        <taxon>Eukaryota</taxon>
        <taxon>Metazoa</taxon>
        <taxon>Spiralia</taxon>
        <taxon>Lophotrochozoa</taxon>
        <taxon>Platyhelminthes</taxon>
        <taxon>Trematoda</taxon>
        <taxon>Digenea</taxon>
        <taxon>Strigeidida</taxon>
        <taxon>Schistosomatoidea</taxon>
        <taxon>Schistosomatidae</taxon>
        <taxon>Schistosoma</taxon>
    </lineage>
</organism>
<proteinExistence type="predicted"/>
<reference evidence="3 4" key="1">
    <citation type="submission" date="2018-11" db="EMBL/GenBank/DDBJ databases">
        <authorList>
            <consortium name="Pathogen Informatics"/>
        </authorList>
    </citation>
    <scope>NUCLEOTIDE SEQUENCE [LARGE SCALE GENOMIC DNA]</scope>
    <source>
        <strain evidence="3 4">Zambia</strain>
    </source>
</reference>
<name>A0A3P7WVN8_9TREM</name>
<keyword evidence="2" id="KW-1133">Transmembrane helix</keyword>
<evidence type="ECO:0000256" key="1">
    <source>
        <dbReference type="SAM" id="MobiDB-lite"/>
    </source>
</evidence>
<protein>
    <submittedName>
        <fullName evidence="3">Uncharacterized protein</fullName>
    </submittedName>
</protein>
<sequence>MSENLIERKSLLELWTKFTLNDDKQFPMDLSKINHLGDLYIRRITSDSSLKSYLLDGLQSNVSVYIEVTKIDHYQHQKYFTRLSNEAVQKTLPNITSSLNNENNFLANNSTNENINKMADSFVQSTSNIKSKMIEQIGHKNDLTSKLTKSYQHDSYVLIVILGSLAGVLLIIFIALITFCIWYRLHLKSRYPRGYFGGLSDSQLTETPKQRTITEWENFQSQPISTTDNHQTFPRTTGNLHLQSLGDQQNLITDMNNFATLQHPTQWIQQSQVPCESNCRKSMVLDDTLKTYWPIINSNEAKVAFMKNHNHENVIHSSPLLPLYKDYLLKQTKHQSINGTFSDGQVGNQIGSLDGIFQDVTVGEQFNGANKLSNKDNQLTNDQSSSIYSHIDSDSTVNELSQFHLDRFNSTLSPTTPSDYSGIGKNILNSLQNNNNNNMNNRKEISRDCSQPTSLSYAANSIYPFIIKPDDLLRVDVHFWTRTHNYSLQMPSHSIRYSIQSGMNTNDPNSFYTTVPPLRHIHPYSLNENQSINQSDQYIINQLKTPINQYNNNNNMIIQQNDLIKHLQLLNKNQFIYGSNILNTLTTTPLSTYTDNLTATLTLQQWIEYMSKPELINNNNNNNNMKLYNELYKKLENKSNIKQSNIQFNKIEQYNVCNDNKQYHKSPRENLSSSFADSGVDLPNTNNLESDIMEHNLSKNDSPIEIRTRTSSIIRPIERVSSGP</sequence>
<keyword evidence="2" id="KW-0472">Membrane</keyword>
<feature type="transmembrane region" description="Helical" evidence="2">
    <location>
        <begin position="156"/>
        <end position="183"/>
    </location>
</feature>